<dbReference type="InterPro" id="IPR037185">
    <property type="entry name" value="EmrE-like"/>
</dbReference>
<feature type="transmembrane region" description="Helical" evidence="2">
    <location>
        <begin position="272"/>
        <end position="295"/>
    </location>
</feature>
<feature type="transmembrane region" description="Helical" evidence="2">
    <location>
        <begin position="75"/>
        <end position="94"/>
    </location>
</feature>
<evidence type="ECO:0000256" key="2">
    <source>
        <dbReference type="SAM" id="Phobius"/>
    </source>
</evidence>
<evidence type="ECO:0000259" key="3">
    <source>
        <dbReference type="Pfam" id="PF00892"/>
    </source>
</evidence>
<feature type="transmembrane region" description="Helical" evidence="2">
    <location>
        <begin position="178"/>
        <end position="198"/>
    </location>
</feature>
<feature type="transmembrane region" description="Helical" evidence="2">
    <location>
        <begin position="115"/>
        <end position="142"/>
    </location>
</feature>
<organism evidence="4 5">
    <name type="scientific">Clytia hemisphaerica</name>
    <dbReference type="NCBI Taxonomy" id="252671"/>
    <lineage>
        <taxon>Eukaryota</taxon>
        <taxon>Metazoa</taxon>
        <taxon>Cnidaria</taxon>
        <taxon>Hydrozoa</taxon>
        <taxon>Hydroidolina</taxon>
        <taxon>Leptothecata</taxon>
        <taxon>Obeliida</taxon>
        <taxon>Clytiidae</taxon>
        <taxon>Clytia</taxon>
    </lineage>
</organism>
<evidence type="ECO:0000256" key="1">
    <source>
        <dbReference type="SAM" id="MobiDB-lite"/>
    </source>
</evidence>
<dbReference type="GO" id="GO:0016020">
    <property type="term" value="C:membrane"/>
    <property type="evidence" value="ECO:0007669"/>
    <property type="project" value="InterPro"/>
</dbReference>
<evidence type="ECO:0000313" key="4">
    <source>
        <dbReference type="EnsemblMetazoa" id="CLYHEMP000898.1"/>
    </source>
</evidence>
<feature type="transmembrane region" description="Helical" evidence="2">
    <location>
        <begin position="238"/>
        <end position="260"/>
    </location>
</feature>
<name>A0A7M5UKP3_9CNID</name>
<dbReference type="InterPro" id="IPR000620">
    <property type="entry name" value="EamA_dom"/>
</dbReference>
<feature type="transmembrane region" description="Helical" evidence="2">
    <location>
        <begin position="36"/>
        <end position="55"/>
    </location>
</feature>
<proteinExistence type="predicted"/>
<keyword evidence="5" id="KW-1185">Reference proteome</keyword>
<reference evidence="4" key="1">
    <citation type="submission" date="2021-01" db="UniProtKB">
        <authorList>
            <consortium name="EnsemblMetazoa"/>
        </authorList>
    </citation>
    <scope>IDENTIFICATION</scope>
</reference>
<dbReference type="OrthoDB" id="10062838at2759"/>
<feature type="transmembrane region" description="Helical" evidence="2">
    <location>
        <begin position="302"/>
        <end position="323"/>
    </location>
</feature>
<feature type="transmembrane region" description="Helical" evidence="2">
    <location>
        <begin position="204"/>
        <end position="226"/>
    </location>
</feature>
<feature type="transmembrane region" description="Helical" evidence="2">
    <location>
        <begin position="329"/>
        <end position="347"/>
    </location>
</feature>
<feature type="region of interest" description="Disordered" evidence="1">
    <location>
        <begin position="1"/>
        <end position="21"/>
    </location>
</feature>
<protein>
    <recommendedName>
        <fullName evidence="3">EamA domain-containing protein</fullName>
    </recommendedName>
</protein>
<accession>A0A7M5UKP3</accession>
<dbReference type="Pfam" id="PF00892">
    <property type="entry name" value="EamA"/>
    <property type="match status" value="1"/>
</dbReference>
<dbReference type="GeneID" id="136809435"/>
<sequence>MSMKHSRSPDSLDDTPYLIPPPDDEARKCGCKNETFRLAIGLVLVFMIAISWTGATQFGRSVYDVNFDAPYLTAWFVMCFQCVIFPLSLLAFVGRRKKLREYWNKSMELFGPDGLTLRGFLKFGLIYALPLNIISILANYLFYRALKSLNPSTVASIFSAQSAFVYALSIIFLKEKFFFTRLTSVLLSVGGIVLMGHGEGFQNASTVGVILTAIAALCAAIFQVAFKRSFGFPATGQVAVIVTYIGLTNLLILPYFIFIFKHVGWEHFIWSALPWKLLIGTALLGLMFNFLLIFGVAYTYPLFISIGNLIGVPMNAAIDAIFRGEDFDAFKIAAFFIIVTGFMLLLIPISRIEYFEREVCCKKCNKRNDEEDLE</sequence>
<keyword evidence="2" id="KW-0472">Membrane</keyword>
<evidence type="ECO:0000313" key="5">
    <source>
        <dbReference type="Proteomes" id="UP000594262"/>
    </source>
</evidence>
<dbReference type="AlphaFoldDB" id="A0A7M5UKP3"/>
<dbReference type="PANTHER" id="PTHR19346">
    <property type="entry name" value="SUGAR PHOSPHATE TRANSPORTER DOMAIN-CONTAINING PROTEIN"/>
    <property type="match status" value="1"/>
</dbReference>
<dbReference type="SUPFAM" id="SSF103481">
    <property type="entry name" value="Multidrug resistance efflux transporter EmrE"/>
    <property type="match status" value="1"/>
</dbReference>
<keyword evidence="2" id="KW-1133">Transmembrane helix</keyword>
<dbReference type="Proteomes" id="UP000594262">
    <property type="component" value="Unplaced"/>
</dbReference>
<dbReference type="EnsemblMetazoa" id="CLYHEMT000898.1">
    <property type="protein sequence ID" value="CLYHEMP000898.1"/>
    <property type="gene ID" value="CLYHEMG000898"/>
</dbReference>
<dbReference type="RefSeq" id="XP_066922068.1">
    <property type="nucleotide sequence ID" value="XM_067065967.1"/>
</dbReference>
<dbReference type="PANTHER" id="PTHR19346:SF4">
    <property type="entry name" value="SUGAR PHOSPHATE TRANSPORTER DOMAIN-CONTAINING PROTEIN"/>
    <property type="match status" value="1"/>
</dbReference>
<feature type="domain" description="EamA" evidence="3">
    <location>
        <begin position="40"/>
        <end position="195"/>
    </location>
</feature>
<keyword evidence="2" id="KW-0812">Transmembrane</keyword>
<dbReference type="Gene3D" id="1.10.3730.20">
    <property type="match status" value="1"/>
</dbReference>
<feature type="transmembrane region" description="Helical" evidence="2">
    <location>
        <begin position="154"/>
        <end position="173"/>
    </location>
</feature>
<dbReference type="InterPro" id="IPR026505">
    <property type="entry name" value="Solute_c_fam_35_mem_F3/F4"/>
</dbReference>